<organism evidence="1 2">
    <name type="scientific">Chryseobacterium contaminans</name>
    <dbReference type="NCBI Taxonomy" id="1423959"/>
    <lineage>
        <taxon>Bacteria</taxon>
        <taxon>Pseudomonadati</taxon>
        <taxon>Bacteroidota</taxon>
        <taxon>Flavobacteriia</taxon>
        <taxon>Flavobacteriales</taxon>
        <taxon>Weeksellaceae</taxon>
        <taxon>Chryseobacterium group</taxon>
        <taxon>Chryseobacterium</taxon>
    </lineage>
</organism>
<dbReference type="AlphaFoldDB" id="A0A1M6WKU5"/>
<gene>
    <name evidence="1" type="ORF">SAMN05444407_101681</name>
</gene>
<reference evidence="1 2" key="1">
    <citation type="submission" date="2016-11" db="EMBL/GenBank/DDBJ databases">
        <authorList>
            <person name="Jaros S."/>
            <person name="Januszkiewicz K."/>
            <person name="Wedrychowicz H."/>
        </authorList>
    </citation>
    <scope>NUCLEOTIDE SEQUENCE [LARGE SCALE GENOMIC DNA]</scope>
    <source>
        <strain evidence="1 2">DSM 27621</strain>
    </source>
</reference>
<evidence type="ECO:0000313" key="2">
    <source>
        <dbReference type="Proteomes" id="UP000184069"/>
    </source>
</evidence>
<protein>
    <recommendedName>
        <fullName evidence="3">Natural product</fullName>
    </recommendedName>
</protein>
<name>A0A1M6WKU5_9FLAO</name>
<dbReference type="Proteomes" id="UP000184069">
    <property type="component" value="Unassembled WGS sequence"/>
</dbReference>
<proteinExistence type="predicted"/>
<evidence type="ECO:0008006" key="3">
    <source>
        <dbReference type="Google" id="ProtNLM"/>
    </source>
</evidence>
<dbReference type="RefSeq" id="WP_165601931.1">
    <property type="nucleotide sequence ID" value="NZ_FRBM01000001.1"/>
</dbReference>
<accession>A0A1M6WKU5</accession>
<evidence type="ECO:0000313" key="1">
    <source>
        <dbReference type="EMBL" id="SHK94236.1"/>
    </source>
</evidence>
<dbReference type="EMBL" id="FRBM01000001">
    <property type="protein sequence ID" value="SHK94236.1"/>
    <property type="molecule type" value="Genomic_DNA"/>
</dbReference>
<sequence>MNKTNLVLKNARKLERDQQKTIIGGEFTGPRKCCEWDDVTGSCFLWVCNRCGCP</sequence>